<feature type="region of interest" description="Disordered" evidence="1">
    <location>
        <begin position="23"/>
        <end position="65"/>
    </location>
</feature>
<dbReference type="AlphaFoldDB" id="A0A0M2KLQ1"/>
<sequence length="65" mass="6727">MPAPGIIAAIFLHAVDAGAAGEHFGDGPDLDITQPAGIQEGGPARVGRKEFFKWSRGKTGQHGTD</sequence>
<dbReference type="Proteomes" id="UP000033924">
    <property type="component" value="Unassembled WGS sequence"/>
</dbReference>
<organism evidence="2 3">
    <name type="scientific">Erwinia tracheiphila</name>
    <dbReference type="NCBI Taxonomy" id="65700"/>
    <lineage>
        <taxon>Bacteria</taxon>
        <taxon>Pseudomonadati</taxon>
        <taxon>Pseudomonadota</taxon>
        <taxon>Gammaproteobacteria</taxon>
        <taxon>Enterobacterales</taxon>
        <taxon>Erwiniaceae</taxon>
        <taxon>Erwinia</taxon>
    </lineage>
</organism>
<comment type="caution">
    <text evidence="2">The sequence shown here is derived from an EMBL/GenBank/DDBJ whole genome shotgun (WGS) entry which is preliminary data.</text>
</comment>
<evidence type="ECO:0000313" key="2">
    <source>
        <dbReference type="EMBL" id="KKF37921.1"/>
    </source>
</evidence>
<gene>
    <name evidence="2" type="ORF">SY86_19665</name>
</gene>
<evidence type="ECO:0000256" key="1">
    <source>
        <dbReference type="SAM" id="MobiDB-lite"/>
    </source>
</evidence>
<protein>
    <submittedName>
        <fullName evidence="2">Uncharacterized protein</fullName>
    </submittedName>
</protein>
<keyword evidence="3" id="KW-1185">Reference proteome</keyword>
<proteinExistence type="predicted"/>
<dbReference type="EMBL" id="JXNU01000003">
    <property type="protein sequence ID" value="KKF37921.1"/>
    <property type="molecule type" value="Genomic_DNA"/>
</dbReference>
<dbReference type="STRING" id="65700.SY86_19665"/>
<reference evidence="2 3" key="1">
    <citation type="submission" date="2015-01" db="EMBL/GenBank/DDBJ databases">
        <title>Erwinia tracheiphila.</title>
        <authorList>
            <person name="Shapiro L.R."/>
        </authorList>
    </citation>
    <scope>NUCLEOTIDE SEQUENCE [LARGE SCALE GENOMIC DNA]</scope>
    <source>
        <strain evidence="2 3">BuffGH</strain>
    </source>
</reference>
<evidence type="ECO:0000313" key="3">
    <source>
        <dbReference type="Proteomes" id="UP000033924"/>
    </source>
</evidence>
<accession>A0A0M2KLQ1</accession>
<name>A0A0M2KLQ1_9GAMM</name>